<feature type="domain" description="C2H2-type" evidence="14">
    <location>
        <begin position="185"/>
        <end position="212"/>
    </location>
</feature>
<dbReference type="PROSITE" id="PS00028">
    <property type="entry name" value="ZINC_FINGER_C2H2_1"/>
    <property type="match status" value="1"/>
</dbReference>
<dbReference type="SUPFAM" id="SSF57667">
    <property type="entry name" value="beta-beta-alpha zinc fingers"/>
    <property type="match status" value="1"/>
</dbReference>
<dbReference type="Gene3D" id="3.30.160.60">
    <property type="entry name" value="Classic Zinc Finger"/>
    <property type="match status" value="2"/>
</dbReference>
<evidence type="ECO:0000259" key="14">
    <source>
        <dbReference type="PROSITE" id="PS50157"/>
    </source>
</evidence>
<dbReference type="GO" id="GO:0008270">
    <property type="term" value="F:zinc ion binding"/>
    <property type="evidence" value="ECO:0007669"/>
    <property type="project" value="UniProtKB-KW"/>
</dbReference>
<comment type="subcellular location">
    <subcellularLocation>
        <location evidence="1">Nucleus</location>
    </subcellularLocation>
</comment>
<comment type="similarity">
    <text evidence="2">Belongs to the krueppel C2H2-type zinc-finger protein family.</text>
</comment>
<keyword evidence="6 13" id="KW-0863">Zinc-finger</keyword>
<dbReference type="SMART" id="SM00349">
    <property type="entry name" value="KRAB"/>
    <property type="match status" value="1"/>
</dbReference>
<reference evidence="16 17" key="1">
    <citation type="submission" date="2018-10" db="EMBL/GenBank/DDBJ databases">
        <authorList>
            <person name="Ekblom R."/>
            <person name="Jareborg N."/>
        </authorList>
    </citation>
    <scope>NUCLEOTIDE SEQUENCE [LARGE SCALE GENOMIC DNA]</scope>
    <source>
        <tissue evidence="16">Muscle</tissue>
    </source>
</reference>
<dbReference type="GO" id="GO:0003677">
    <property type="term" value="F:DNA binding"/>
    <property type="evidence" value="ECO:0007669"/>
    <property type="project" value="UniProtKB-KW"/>
</dbReference>
<evidence type="ECO:0000256" key="6">
    <source>
        <dbReference type="ARBA" id="ARBA00022771"/>
    </source>
</evidence>
<evidence type="ECO:0000313" key="16">
    <source>
        <dbReference type="EMBL" id="VCX40947.1"/>
    </source>
</evidence>
<evidence type="ECO:0000256" key="5">
    <source>
        <dbReference type="ARBA" id="ARBA00022737"/>
    </source>
</evidence>
<keyword evidence="8" id="KW-0832">Ubl conjugation</keyword>
<feature type="non-terminal residue" evidence="16">
    <location>
        <position position="227"/>
    </location>
</feature>
<evidence type="ECO:0000256" key="12">
    <source>
        <dbReference type="ARBA" id="ARBA00023242"/>
    </source>
</evidence>
<evidence type="ECO:0000256" key="10">
    <source>
        <dbReference type="ARBA" id="ARBA00023125"/>
    </source>
</evidence>
<keyword evidence="7" id="KW-0862">Zinc</keyword>
<dbReference type="Pfam" id="PF01352">
    <property type="entry name" value="KRAB"/>
    <property type="match status" value="1"/>
</dbReference>
<evidence type="ECO:0000256" key="9">
    <source>
        <dbReference type="ARBA" id="ARBA00023015"/>
    </source>
</evidence>
<protein>
    <submittedName>
        <fullName evidence="16">Uncharacterized protein</fullName>
    </submittedName>
</protein>
<dbReference type="Proteomes" id="UP000269945">
    <property type="component" value="Unassembled WGS sequence"/>
</dbReference>
<evidence type="ECO:0000256" key="2">
    <source>
        <dbReference type="ARBA" id="ARBA00006991"/>
    </source>
</evidence>
<dbReference type="FunFam" id="3.30.160.60:FF:001478">
    <property type="entry name" value="Zinc finger protein 134"/>
    <property type="match status" value="1"/>
</dbReference>
<evidence type="ECO:0000259" key="15">
    <source>
        <dbReference type="PROSITE" id="PS50805"/>
    </source>
</evidence>
<keyword evidence="12" id="KW-0539">Nucleus</keyword>
<keyword evidence="3" id="KW-1017">Isopeptide bond</keyword>
<evidence type="ECO:0000256" key="11">
    <source>
        <dbReference type="ARBA" id="ARBA00023163"/>
    </source>
</evidence>
<keyword evidence="4" id="KW-0479">Metal-binding</keyword>
<dbReference type="Gene3D" id="6.10.140.140">
    <property type="match status" value="1"/>
</dbReference>
<dbReference type="EMBL" id="CYRY02045508">
    <property type="protein sequence ID" value="VCX40947.1"/>
    <property type="molecule type" value="Genomic_DNA"/>
</dbReference>
<dbReference type="InterPro" id="IPR001909">
    <property type="entry name" value="KRAB"/>
</dbReference>
<organism evidence="16 17">
    <name type="scientific">Gulo gulo</name>
    <name type="common">Wolverine</name>
    <name type="synonym">Gluton</name>
    <dbReference type="NCBI Taxonomy" id="48420"/>
    <lineage>
        <taxon>Eukaryota</taxon>
        <taxon>Metazoa</taxon>
        <taxon>Chordata</taxon>
        <taxon>Craniata</taxon>
        <taxon>Vertebrata</taxon>
        <taxon>Euteleostomi</taxon>
        <taxon>Mammalia</taxon>
        <taxon>Eutheria</taxon>
        <taxon>Laurasiatheria</taxon>
        <taxon>Carnivora</taxon>
        <taxon>Caniformia</taxon>
        <taxon>Musteloidea</taxon>
        <taxon>Mustelidae</taxon>
        <taxon>Guloninae</taxon>
        <taxon>Gulo</taxon>
    </lineage>
</organism>
<dbReference type="CDD" id="cd07765">
    <property type="entry name" value="KRAB_A-box"/>
    <property type="match status" value="1"/>
</dbReference>
<dbReference type="PANTHER" id="PTHR23232:SF133">
    <property type="entry name" value="RIKEN CDNA 1700020N01 GENE"/>
    <property type="match status" value="1"/>
</dbReference>
<dbReference type="AlphaFoldDB" id="A0A9X9MAR5"/>
<gene>
    <name evidence="16" type="ORF">BN2614_LOCUS5</name>
</gene>
<dbReference type="PANTHER" id="PTHR23232">
    <property type="entry name" value="KRAB DOMAIN C2H2 ZINC FINGER"/>
    <property type="match status" value="1"/>
</dbReference>
<keyword evidence="11" id="KW-0804">Transcription</keyword>
<dbReference type="SMART" id="SM00355">
    <property type="entry name" value="ZnF_C2H2"/>
    <property type="match status" value="1"/>
</dbReference>
<sequence length="227" mass="25465">MAAAARRDLAQVPVAADLLPDHVEDHVTFEDVAVHFSWEEWGLLDEAQRLLYRDVMLENFALMASLGLASSSARAVTQLEWWREPFVPPCAVLTAAAPRGWRRRAEAEEAPQEQSVYIEGMLRAKLQHQRLHCGEKPLRTEERVEGGTDFPVSSGFLNHQVTRGGGEPQGSTKSGEAFHPGKRHYKCSECGKAFGQKYLLVQHQRLHTGEKPYECSECGKLFSHKSN</sequence>
<dbReference type="FunFam" id="3.30.160.60:FF:000176">
    <property type="entry name" value="zinc finger protein 70"/>
    <property type="match status" value="1"/>
</dbReference>
<keyword evidence="5" id="KW-0677">Repeat</keyword>
<comment type="caution">
    <text evidence="16">The sequence shown here is derived from an EMBL/GenBank/DDBJ whole genome shotgun (WGS) entry which is preliminary data.</text>
</comment>
<feature type="domain" description="KRAB" evidence="15">
    <location>
        <begin position="27"/>
        <end position="98"/>
    </location>
</feature>
<proteinExistence type="inferred from homology"/>
<evidence type="ECO:0000256" key="8">
    <source>
        <dbReference type="ARBA" id="ARBA00022843"/>
    </source>
</evidence>
<dbReference type="Pfam" id="PF00096">
    <property type="entry name" value="zf-C2H2"/>
    <property type="match status" value="1"/>
</dbReference>
<dbReference type="SUPFAM" id="SSF109640">
    <property type="entry name" value="KRAB domain (Kruppel-associated box)"/>
    <property type="match status" value="1"/>
</dbReference>
<keyword evidence="9" id="KW-0805">Transcription regulation</keyword>
<dbReference type="GO" id="GO:0006355">
    <property type="term" value="P:regulation of DNA-templated transcription"/>
    <property type="evidence" value="ECO:0007669"/>
    <property type="project" value="InterPro"/>
</dbReference>
<evidence type="ECO:0000256" key="1">
    <source>
        <dbReference type="ARBA" id="ARBA00004123"/>
    </source>
</evidence>
<dbReference type="InterPro" id="IPR013087">
    <property type="entry name" value="Znf_C2H2_type"/>
</dbReference>
<evidence type="ECO:0000256" key="7">
    <source>
        <dbReference type="ARBA" id="ARBA00022833"/>
    </source>
</evidence>
<name>A0A9X9MAR5_GULGU</name>
<feature type="domain" description="C2H2-type" evidence="14">
    <location>
        <begin position="213"/>
        <end position="227"/>
    </location>
</feature>
<accession>A0A9X9MAR5</accession>
<evidence type="ECO:0000313" key="17">
    <source>
        <dbReference type="Proteomes" id="UP000269945"/>
    </source>
</evidence>
<keyword evidence="10" id="KW-0238">DNA-binding</keyword>
<dbReference type="InterPro" id="IPR036236">
    <property type="entry name" value="Znf_C2H2_sf"/>
</dbReference>
<keyword evidence="17" id="KW-1185">Reference proteome</keyword>
<dbReference type="GO" id="GO:0005634">
    <property type="term" value="C:nucleus"/>
    <property type="evidence" value="ECO:0007669"/>
    <property type="project" value="UniProtKB-SubCell"/>
</dbReference>
<evidence type="ECO:0000256" key="13">
    <source>
        <dbReference type="PROSITE-ProRule" id="PRU00042"/>
    </source>
</evidence>
<dbReference type="InterPro" id="IPR036051">
    <property type="entry name" value="KRAB_dom_sf"/>
</dbReference>
<dbReference type="PROSITE" id="PS50157">
    <property type="entry name" value="ZINC_FINGER_C2H2_2"/>
    <property type="match status" value="2"/>
</dbReference>
<evidence type="ECO:0000256" key="4">
    <source>
        <dbReference type="ARBA" id="ARBA00022723"/>
    </source>
</evidence>
<dbReference type="PROSITE" id="PS50805">
    <property type="entry name" value="KRAB"/>
    <property type="match status" value="1"/>
</dbReference>
<dbReference type="InterPro" id="IPR050169">
    <property type="entry name" value="Krueppel_C2H2_ZnF"/>
</dbReference>
<evidence type="ECO:0000256" key="3">
    <source>
        <dbReference type="ARBA" id="ARBA00022499"/>
    </source>
</evidence>